<name>A0A0D8IWN5_9FIRM</name>
<dbReference type="Proteomes" id="UP000032483">
    <property type="component" value="Unassembled WGS sequence"/>
</dbReference>
<dbReference type="RefSeq" id="WP_015518051.1">
    <property type="nucleotide sequence ID" value="NZ_JBBNKJ010000011.1"/>
</dbReference>
<evidence type="ECO:0000313" key="2">
    <source>
        <dbReference type="Proteomes" id="UP000032483"/>
    </source>
</evidence>
<evidence type="ECO:0000313" key="1">
    <source>
        <dbReference type="EMBL" id="KJF39120.1"/>
    </source>
</evidence>
<keyword evidence="2" id="KW-1185">Reference proteome</keyword>
<dbReference type="EMBL" id="JXXK01000023">
    <property type="protein sequence ID" value="KJF39120.1"/>
    <property type="molecule type" value="Genomic_DNA"/>
</dbReference>
<sequence>MKSFVCSLCHNGILGGGLYLDSQSLTYKTNKLTVDKKYRNLVLPMQEIKEISWKWIVFPIATVNMKNGELYKFIIFNKSRFAKWFQEYSR</sequence>
<proteinExistence type="predicted"/>
<dbReference type="GeneID" id="42857709"/>
<dbReference type="AlphaFoldDB" id="A0A0D8IWN5"/>
<reference evidence="1" key="1">
    <citation type="submission" date="2015-02" db="EMBL/GenBank/DDBJ databases">
        <title>A novel member of the family Ruminococcaceae isolated from human feces.</title>
        <authorList>
            <person name="Shkoporov A.N."/>
            <person name="Chaplin A.V."/>
            <person name="Motuzova O.V."/>
            <person name="Kafarskaia L.I."/>
            <person name="Khokhlova E.V."/>
            <person name="Efimov B.A."/>
        </authorList>
    </citation>
    <scope>NUCLEOTIDE SEQUENCE [LARGE SCALE GENOMIC DNA]</scope>
    <source>
        <strain evidence="1">585-1</strain>
    </source>
</reference>
<protein>
    <recommendedName>
        <fullName evidence="3">GRAM domain-containing protein</fullName>
    </recommendedName>
</protein>
<gene>
    <name evidence="1" type="ORF">TQ39_14150</name>
</gene>
<evidence type="ECO:0008006" key="3">
    <source>
        <dbReference type="Google" id="ProtNLM"/>
    </source>
</evidence>
<accession>A0A0D8IWN5</accession>
<comment type="caution">
    <text evidence="1">The sequence shown here is derived from an EMBL/GenBank/DDBJ whole genome shotgun (WGS) entry which is preliminary data.</text>
</comment>
<organism evidence="1 2">
    <name type="scientific">Ruthenibacterium lactatiformans</name>
    <dbReference type="NCBI Taxonomy" id="1550024"/>
    <lineage>
        <taxon>Bacteria</taxon>
        <taxon>Bacillati</taxon>
        <taxon>Bacillota</taxon>
        <taxon>Clostridia</taxon>
        <taxon>Eubacteriales</taxon>
        <taxon>Oscillospiraceae</taxon>
        <taxon>Ruthenibacterium</taxon>
    </lineage>
</organism>